<dbReference type="Proteomes" id="UP000278036">
    <property type="component" value="Unassembled WGS sequence"/>
</dbReference>
<sequence length="90" mass="9541">MTDKSMIKEHAEIVGSCGTHVGTVDGLEGDFIKLTRGDSQDGKHHYLPVAAVADIQDGKITTLVNREATLSMLQETPEPGELGGNFVSSS</sequence>
<protein>
    <submittedName>
        <fullName evidence="1">DUF2171 domain-containing protein</fullName>
    </submittedName>
</protein>
<name>A0A3A9JN01_9PROT</name>
<gene>
    <name evidence="1" type="ORF">D6Z83_22225</name>
    <name evidence="2" type="ORF">EBE87_03880</name>
</gene>
<dbReference type="InterPro" id="IPR018684">
    <property type="entry name" value="DUF2171"/>
</dbReference>
<evidence type="ECO:0000313" key="2">
    <source>
        <dbReference type="EMBL" id="RMI26426.1"/>
    </source>
</evidence>
<dbReference type="Proteomes" id="UP000274097">
    <property type="component" value="Unassembled WGS sequence"/>
</dbReference>
<dbReference type="EMBL" id="RFLX01000002">
    <property type="protein sequence ID" value="RMI26426.1"/>
    <property type="molecule type" value="Genomic_DNA"/>
</dbReference>
<dbReference type="InParanoid" id="A0A3A9JN01"/>
<reference evidence="1 4" key="1">
    <citation type="submission" date="2018-09" db="EMBL/GenBank/DDBJ databases">
        <title>Roseomonas sp. nov., isolated from feces of Tibetan antelopes in the Qinghai-Tibet plateau, China.</title>
        <authorList>
            <person name="Tian Z."/>
        </authorList>
    </citation>
    <scope>NUCLEOTIDE SEQUENCE [LARGE SCALE GENOMIC DNA]</scope>
    <source>
        <strain evidence="2 3">Z23</strain>
        <strain evidence="1 4">Z24</strain>
    </source>
</reference>
<dbReference type="EMBL" id="RAQU01000198">
    <property type="protein sequence ID" value="RKK01958.1"/>
    <property type="molecule type" value="Genomic_DNA"/>
</dbReference>
<accession>A0A3A9JN01</accession>
<dbReference type="Pfam" id="PF09939">
    <property type="entry name" value="DUF2171"/>
    <property type="match status" value="1"/>
</dbReference>
<organism evidence="1 4">
    <name type="scientific">Teichococcus wenyumeiae</name>
    <dbReference type="NCBI Taxonomy" id="2478470"/>
    <lineage>
        <taxon>Bacteria</taxon>
        <taxon>Pseudomonadati</taxon>
        <taxon>Pseudomonadota</taxon>
        <taxon>Alphaproteobacteria</taxon>
        <taxon>Acetobacterales</taxon>
        <taxon>Roseomonadaceae</taxon>
        <taxon>Roseomonas</taxon>
    </lineage>
</organism>
<evidence type="ECO:0000313" key="1">
    <source>
        <dbReference type="EMBL" id="RKK01958.1"/>
    </source>
</evidence>
<comment type="caution">
    <text evidence="1">The sequence shown here is derived from an EMBL/GenBank/DDBJ whole genome shotgun (WGS) entry which is preliminary data.</text>
</comment>
<dbReference type="OrthoDB" id="9803697at2"/>
<evidence type="ECO:0000313" key="3">
    <source>
        <dbReference type="Proteomes" id="UP000274097"/>
    </source>
</evidence>
<dbReference type="RefSeq" id="WP_120640395.1">
    <property type="nucleotide sequence ID" value="NZ_RAQU01000198.1"/>
</dbReference>
<keyword evidence="3" id="KW-1185">Reference proteome</keyword>
<evidence type="ECO:0000313" key="4">
    <source>
        <dbReference type="Proteomes" id="UP000278036"/>
    </source>
</evidence>
<proteinExistence type="predicted"/>
<dbReference type="AlphaFoldDB" id="A0A3A9JN01"/>